<keyword evidence="2" id="KW-1185">Reference proteome</keyword>
<dbReference type="EMBL" id="JNFP01000026">
    <property type="protein sequence ID" value="KIA63017.1"/>
    <property type="molecule type" value="Genomic_DNA"/>
</dbReference>
<reference evidence="1 2" key="1">
    <citation type="journal article" date="2014" name="Int. J. Syst. Evol. Microbiol.">
        <title>Nocardia vulneris sp. nov., isolated from wounds of human patients in North America.</title>
        <authorList>
            <person name="Lasker B.A."/>
            <person name="Bell M."/>
            <person name="Klenk H.P."/>
            <person name="Sproer C."/>
            <person name="Schumann C."/>
            <person name="Schumann P."/>
            <person name="Brown J.M."/>
        </authorList>
    </citation>
    <scope>NUCLEOTIDE SEQUENCE [LARGE SCALE GENOMIC DNA]</scope>
    <source>
        <strain evidence="1 2">W9851</strain>
    </source>
</reference>
<proteinExistence type="predicted"/>
<sequence length="60" mass="6621">MSHVTALTLCIDYSGDKGLEPFLEKIAGIERFHDTLQKIDTSEAGGTRNYTGAIYANCKR</sequence>
<accession>A0ABR4ZD46</accession>
<organism evidence="1 2">
    <name type="scientific">Nocardia vulneris</name>
    <dbReference type="NCBI Taxonomy" id="1141657"/>
    <lineage>
        <taxon>Bacteria</taxon>
        <taxon>Bacillati</taxon>
        <taxon>Actinomycetota</taxon>
        <taxon>Actinomycetes</taxon>
        <taxon>Mycobacteriales</taxon>
        <taxon>Nocardiaceae</taxon>
        <taxon>Nocardia</taxon>
    </lineage>
</organism>
<dbReference type="Proteomes" id="UP000031364">
    <property type="component" value="Unassembled WGS sequence"/>
</dbReference>
<dbReference type="RefSeq" id="WP_043673624.1">
    <property type="nucleotide sequence ID" value="NZ_BDCI01000004.1"/>
</dbReference>
<name>A0ABR4ZD46_9NOCA</name>
<protein>
    <submittedName>
        <fullName evidence="1">Uncharacterized protein</fullName>
    </submittedName>
</protein>
<gene>
    <name evidence="1" type="ORF">FG87_21885</name>
</gene>
<evidence type="ECO:0000313" key="1">
    <source>
        <dbReference type="EMBL" id="KIA63017.1"/>
    </source>
</evidence>
<evidence type="ECO:0000313" key="2">
    <source>
        <dbReference type="Proteomes" id="UP000031364"/>
    </source>
</evidence>
<comment type="caution">
    <text evidence="1">The sequence shown here is derived from an EMBL/GenBank/DDBJ whole genome shotgun (WGS) entry which is preliminary data.</text>
</comment>